<dbReference type="EMBL" id="CAMAPE010000004">
    <property type="protein sequence ID" value="CAH9061001.1"/>
    <property type="molecule type" value="Genomic_DNA"/>
</dbReference>
<dbReference type="PANTHER" id="PTHR48258:SF4">
    <property type="entry name" value="DUF4216 DOMAIN-CONTAINING PROTEIN"/>
    <property type="match status" value="1"/>
</dbReference>
<accession>A0A9P1DYG1</accession>
<dbReference type="PANTHER" id="PTHR48258">
    <property type="entry name" value="DUF4218 DOMAIN-CONTAINING PROTEIN-RELATED"/>
    <property type="match status" value="1"/>
</dbReference>
<feature type="domain" description="DUF4218" evidence="1">
    <location>
        <begin position="138"/>
        <end position="251"/>
    </location>
</feature>
<dbReference type="OrthoDB" id="1100107at2759"/>
<dbReference type="Proteomes" id="UP001152484">
    <property type="component" value="Unassembled WGS sequence"/>
</dbReference>
<organism evidence="2 3">
    <name type="scientific">Cuscuta europaea</name>
    <name type="common">European dodder</name>
    <dbReference type="NCBI Taxonomy" id="41803"/>
    <lineage>
        <taxon>Eukaryota</taxon>
        <taxon>Viridiplantae</taxon>
        <taxon>Streptophyta</taxon>
        <taxon>Embryophyta</taxon>
        <taxon>Tracheophyta</taxon>
        <taxon>Spermatophyta</taxon>
        <taxon>Magnoliopsida</taxon>
        <taxon>eudicotyledons</taxon>
        <taxon>Gunneridae</taxon>
        <taxon>Pentapetalae</taxon>
        <taxon>asterids</taxon>
        <taxon>lamiids</taxon>
        <taxon>Solanales</taxon>
        <taxon>Convolvulaceae</taxon>
        <taxon>Cuscuteae</taxon>
        <taxon>Cuscuta</taxon>
        <taxon>Cuscuta subgen. Cuscuta</taxon>
    </lineage>
</organism>
<evidence type="ECO:0000313" key="3">
    <source>
        <dbReference type="Proteomes" id="UP001152484"/>
    </source>
</evidence>
<keyword evidence="3" id="KW-1185">Reference proteome</keyword>
<name>A0A9P1DYG1_CUSEU</name>
<proteinExistence type="predicted"/>
<evidence type="ECO:0000259" key="1">
    <source>
        <dbReference type="Pfam" id="PF13960"/>
    </source>
</evidence>
<protein>
    <recommendedName>
        <fullName evidence="1">DUF4218 domain-containing protein</fullName>
    </recommendedName>
</protein>
<dbReference type="AlphaFoldDB" id="A0A9P1DYG1"/>
<dbReference type="Pfam" id="PF13960">
    <property type="entry name" value="DUF4218"/>
    <property type="match status" value="1"/>
</dbReference>
<reference evidence="2" key="1">
    <citation type="submission" date="2022-07" db="EMBL/GenBank/DDBJ databases">
        <authorList>
            <person name="Macas J."/>
            <person name="Novak P."/>
            <person name="Neumann P."/>
        </authorList>
    </citation>
    <scope>NUCLEOTIDE SEQUENCE</scope>
</reference>
<evidence type="ECO:0000313" key="2">
    <source>
        <dbReference type="EMBL" id="CAH9061001.1"/>
    </source>
</evidence>
<sequence>MHTEKNMVDNIFNTVMDFKGKTKDGLASQKDMTIWCDRPELSVDLEYKGNNIPKAVYKVTEAQKESILQWLVSLKFPDGYCSNLSRCVDMDKLATTSSIKTHNAHVIMQRLLPIALKEMLPEHVWSCITEISLLFQSICSSVLDAASLQRLEESVPMLMCNLEKIMPPSFFDGMEHLVIFLPYEALNGGPVFYRWMYKFERFLGELKKKVTNKAHVEASICQAYLQQEISTFSSFYFEREVITRRKRPARNDDIGEDLYENVVFIFNYPSRGKGDATNRYIVGKELQIAYTYMLINCPKILPLYQAEYSAFPDNEIDAMVDSHFIPWYKYQINNRGIVDPLLVSLLWGPGAYAKVWRSYLINGYTYHTVDYGQGRPTLNSELCVPTIGDDNSETNFFGVLHEILELEMPSTRKKLTCVLFRCKWVDPTRGVRKKFNV</sequence>
<comment type="caution">
    <text evidence="2">The sequence shown here is derived from an EMBL/GenBank/DDBJ whole genome shotgun (WGS) entry which is preliminary data.</text>
</comment>
<gene>
    <name evidence="2" type="ORF">CEURO_LOCUS1662</name>
</gene>
<dbReference type="InterPro" id="IPR025452">
    <property type="entry name" value="DUF4218"/>
</dbReference>